<gene>
    <name evidence="1" type="ORF">C4N18_11260</name>
</gene>
<sequence>MPKRIFKAGNYGVKGNYTVDDLKSWIGKEFCITAGHIGDWKNAGYPITAIPIAGSCKVTEVDKEGYLLGEFTYNSFGESIKEQYPNLSIGIGVNKVPNHLAILGYAPPHLKDLDKSFSEFSADLTGAEGVKTIEFTEENDLIKSIKNLTAEEQLQIACSIIDDLDATEANITGLGTLIGKIWDKQDLSLFIEKLQSQGYTVEKTAEFSTETLKSIAESLGMFISTKPLNKLTPKEIYEKAKAEFARENEREETKKKIISMFPPVLHKILEFSINKAYEEEEYNHIIEFSETDKSSMAAVLKEFSKEDSPFKKLFENIVENKEFSTISDDPVEQAKKLVKDIGGI</sequence>
<proteinExistence type="predicted"/>
<evidence type="ECO:0000313" key="1">
    <source>
        <dbReference type="EMBL" id="AVQ31762.1"/>
    </source>
</evidence>
<dbReference type="GeneID" id="77468571"/>
<dbReference type="RefSeq" id="WP_005948111.1">
    <property type="nucleotide sequence ID" value="NZ_CP028103.1"/>
</dbReference>
<keyword evidence="2" id="KW-1185">Reference proteome</keyword>
<dbReference type="EMBL" id="CP028103">
    <property type="protein sequence ID" value="AVQ31762.1"/>
    <property type="molecule type" value="Genomic_DNA"/>
</dbReference>
<name>A0ABM6U606_FUSVA</name>
<accession>A0ABM6U606</accession>
<reference evidence="2" key="1">
    <citation type="journal article" date="2018" name="MSphere">
        <title>Fusobacterium Genomics Using MinION and Illumina Sequencing Enables Genome Completion and Correction.</title>
        <authorList>
            <person name="Todd S.M."/>
            <person name="Settlage R.E."/>
            <person name="Lahmers K.K."/>
            <person name="Slade D.J."/>
        </authorList>
    </citation>
    <scope>NUCLEOTIDE SEQUENCE [LARGE SCALE GENOMIC DNA]</scope>
    <source>
        <strain evidence="2">ATCC 27725</strain>
    </source>
</reference>
<organism evidence="1 2">
    <name type="scientific">Fusobacterium varium ATCC 27725</name>
    <dbReference type="NCBI Taxonomy" id="469618"/>
    <lineage>
        <taxon>Bacteria</taxon>
        <taxon>Fusobacteriati</taxon>
        <taxon>Fusobacteriota</taxon>
        <taxon>Fusobacteriia</taxon>
        <taxon>Fusobacteriales</taxon>
        <taxon>Fusobacteriaceae</taxon>
        <taxon>Fusobacterium</taxon>
    </lineage>
</organism>
<evidence type="ECO:0000313" key="2">
    <source>
        <dbReference type="Proteomes" id="UP000241238"/>
    </source>
</evidence>
<protein>
    <submittedName>
        <fullName evidence="1">Uncharacterized protein</fullName>
    </submittedName>
</protein>
<dbReference type="Proteomes" id="UP000241238">
    <property type="component" value="Chromosome"/>
</dbReference>